<organism evidence="2 3">
    <name type="scientific">Phialemonium thermophilum</name>
    <dbReference type="NCBI Taxonomy" id="223376"/>
    <lineage>
        <taxon>Eukaryota</taxon>
        <taxon>Fungi</taxon>
        <taxon>Dikarya</taxon>
        <taxon>Ascomycota</taxon>
        <taxon>Pezizomycotina</taxon>
        <taxon>Sordariomycetes</taxon>
        <taxon>Sordariomycetidae</taxon>
        <taxon>Cephalothecales</taxon>
        <taxon>Cephalothecaceae</taxon>
        <taxon>Phialemonium</taxon>
    </lineage>
</organism>
<feature type="compositionally biased region" description="Basic and acidic residues" evidence="1">
    <location>
        <begin position="104"/>
        <end position="116"/>
    </location>
</feature>
<dbReference type="Proteomes" id="UP001586593">
    <property type="component" value="Unassembled WGS sequence"/>
</dbReference>
<feature type="compositionally biased region" description="Low complexity" evidence="1">
    <location>
        <begin position="164"/>
        <end position="178"/>
    </location>
</feature>
<sequence length="372" mass="42058">MADPSPWAPRLQLLPPAALPRVRPVRAVAVLVRPDPQPGEPALHRHPRLPVPVLPPPVHVHQRQGRHQQAARPAGEEDRHPRVSECVSSPRLFPSSLLFSPLADDGRKEKEKETGKKRAWGRGAMLTTTARSDRRGMAARHHGGGVRRAHQQRALLHRRHRALRPPAHQQGGPRLPAGRPRHRHPPGPEPVADAGGRRDRRHLQRHQALHLRGRPRRRHRAPPLPGLQARRGRLLRPHQDLPHHARRRHPPPRLRGQPLDRQDPHQGLRRRPRARLRAPARARRPALHPALARGPRRRDRPPHGRRRPLVARRLRREQARARKVPRVLVQPGAGQAQVQARGALCAELPGDVRPLTRAAIECAASWLGCILQ</sequence>
<feature type="region of interest" description="Disordered" evidence="1">
    <location>
        <begin position="98"/>
        <end position="322"/>
    </location>
</feature>
<comment type="caution">
    <text evidence="2">The sequence shown here is derived from an EMBL/GenBank/DDBJ whole genome shotgun (WGS) entry which is preliminary data.</text>
</comment>
<evidence type="ECO:0000313" key="3">
    <source>
        <dbReference type="Proteomes" id="UP001586593"/>
    </source>
</evidence>
<dbReference type="EMBL" id="JAZHXJ010002590">
    <property type="protein sequence ID" value="KAL1837738.1"/>
    <property type="molecule type" value="Genomic_DNA"/>
</dbReference>
<protein>
    <submittedName>
        <fullName evidence="2">Uncharacterized protein</fullName>
    </submittedName>
</protein>
<reference evidence="2 3" key="1">
    <citation type="journal article" date="2024" name="Commun. Biol.">
        <title>Comparative genomic analysis of thermophilic fungi reveals convergent evolutionary adaptations and gene losses.</title>
        <authorList>
            <person name="Steindorff A.S."/>
            <person name="Aguilar-Pontes M.V."/>
            <person name="Robinson A.J."/>
            <person name="Andreopoulos B."/>
            <person name="LaButti K."/>
            <person name="Kuo A."/>
            <person name="Mondo S."/>
            <person name="Riley R."/>
            <person name="Otillar R."/>
            <person name="Haridas S."/>
            <person name="Lipzen A."/>
            <person name="Grimwood J."/>
            <person name="Schmutz J."/>
            <person name="Clum A."/>
            <person name="Reid I.D."/>
            <person name="Moisan M.C."/>
            <person name="Butler G."/>
            <person name="Nguyen T.T.M."/>
            <person name="Dewar K."/>
            <person name="Conant G."/>
            <person name="Drula E."/>
            <person name="Henrissat B."/>
            <person name="Hansel C."/>
            <person name="Singer S."/>
            <person name="Hutchinson M.I."/>
            <person name="de Vries R.P."/>
            <person name="Natvig D.O."/>
            <person name="Powell A.J."/>
            <person name="Tsang A."/>
            <person name="Grigoriev I.V."/>
        </authorList>
    </citation>
    <scope>NUCLEOTIDE SEQUENCE [LARGE SCALE GENOMIC DNA]</scope>
    <source>
        <strain evidence="2 3">ATCC 24622</strain>
    </source>
</reference>
<feature type="compositionally biased region" description="Basic residues" evidence="1">
    <location>
        <begin position="294"/>
        <end position="322"/>
    </location>
</feature>
<evidence type="ECO:0000313" key="2">
    <source>
        <dbReference type="EMBL" id="KAL1837738.1"/>
    </source>
</evidence>
<gene>
    <name evidence="2" type="ORF">VTK73DRAFT_4572</name>
</gene>
<feature type="compositionally biased region" description="Basic residues" evidence="1">
    <location>
        <begin position="267"/>
        <end position="286"/>
    </location>
</feature>
<accession>A0ABR3V9F8</accession>
<feature type="compositionally biased region" description="Pro residues" evidence="1">
    <location>
        <begin position="49"/>
        <end position="58"/>
    </location>
</feature>
<name>A0ABR3V9F8_9PEZI</name>
<feature type="region of interest" description="Disordered" evidence="1">
    <location>
        <begin position="35"/>
        <end position="80"/>
    </location>
</feature>
<proteinExistence type="predicted"/>
<feature type="compositionally biased region" description="Basic residues" evidence="1">
    <location>
        <begin position="137"/>
        <end position="163"/>
    </location>
</feature>
<feature type="compositionally biased region" description="Basic residues" evidence="1">
    <location>
        <begin position="198"/>
        <end position="221"/>
    </location>
</feature>
<keyword evidence="3" id="KW-1185">Reference proteome</keyword>
<evidence type="ECO:0000256" key="1">
    <source>
        <dbReference type="SAM" id="MobiDB-lite"/>
    </source>
</evidence>